<reference evidence="1" key="1">
    <citation type="journal article" date="2020" name="Nature">
        <title>Giant virus diversity and host interactions through global metagenomics.</title>
        <authorList>
            <person name="Schulz F."/>
            <person name="Roux S."/>
            <person name="Paez-Espino D."/>
            <person name="Jungbluth S."/>
            <person name="Walsh D.A."/>
            <person name="Denef V.J."/>
            <person name="McMahon K.D."/>
            <person name="Konstantinidis K.T."/>
            <person name="Eloe-Fadrosh E.A."/>
            <person name="Kyrpides N.C."/>
            <person name="Woyke T."/>
        </authorList>
    </citation>
    <scope>NUCLEOTIDE SEQUENCE</scope>
    <source>
        <strain evidence="1">GVMAG-M-3300023174-116</strain>
    </source>
</reference>
<sequence length="141" mass="16311">MTTIINSSTDYTKFAGKSWQEKMDLCNECYCCETHNVCKPRYVLPTVHEFDAIDVLDTTTEVWRLGLCKCKCRYLARRMCEEDTCAIILASPHPSELPLPPQRWLTKDSSMVLLDAATTEALEHYWLEQVKACQYALFFNN</sequence>
<accession>A0A6C0D7R7</accession>
<proteinExistence type="predicted"/>
<protein>
    <submittedName>
        <fullName evidence="1">Uncharacterized protein</fullName>
    </submittedName>
</protein>
<dbReference type="AlphaFoldDB" id="A0A6C0D7R7"/>
<name>A0A6C0D7R7_9ZZZZ</name>
<dbReference type="EMBL" id="MN739536">
    <property type="protein sequence ID" value="QHT11735.1"/>
    <property type="molecule type" value="Genomic_DNA"/>
</dbReference>
<evidence type="ECO:0000313" key="1">
    <source>
        <dbReference type="EMBL" id="QHT11735.1"/>
    </source>
</evidence>
<organism evidence="1">
    <name type="scientific">viral metagenome</name>
    <dbReference type="NCBI Taxonomy" id="1070528"/>
    <lineage>
        <taxon>unclassified sequences</taxon>
        <taxon>metagenomes</taxon>
        <taxon>organismal metagenomes</taxon>
    </lineage>
</organism>